<reference evidence="2 3" key="1">
    <citation type="submission" date="2023-12" db="EMBL/GenBank/DDBJ databases">
        <title>Baltic Sea Cyanobacteria.</title>
        <authorList>
            <person name="Delbaje E."/>
            <person name="Fewer D.P."/>
            <person name="Shishido T.K."/>
        </authorList>
    </citation>
    <scope>NUCLEOTIDE SEQUENCE [LARGE SCALE GENOMIC DNA]</scope>
    <source>
        <strain evidence="2 3">UHCC 0139</strain>
    </source>
</reference>
<feature type="transmembrane region" description="Helical" evidence="1">
    <location>
        <begin position="6"/>
        <end position="25"/>
    </location>
</feature>
<name>A0ABU5RR41_9CYAN</name>
<dbReference type="EMBL" id="JAYGHX010000001">
    <property type="protein sequence ID" value="MEA5390245.1"/>
    <property type="molecule type" value="Genomic_DNA"/>
</dbReference>
<dbReference type="RefSeq" id="WP_323304336.1">
    <property type="nucleotide sequence ID" value="NZ_JAYGHX010000001.1"/>
</dbReference>
<organism evidence="2 3">
    <name type="scientific">Cyanobium gracile UHCC 0139</name>
    <dbReference type="NCBI Taxonomy" id="3110308"/>
    <lineage>
        <taxon>Bacteria</taxon>
        <taxon>Bacillati</taxon>
        <taxon>Cyanobacteriota</taxon>
        <taxon>Cyanophyceae</taxon>
        <taxon>Synechococcales</taxon>
        <taxon>Prochlorococcaceae</taxon>
        <taxon>Cyanobium</taxon>
    </lineage>
</organism>
<protein>
    <submittedName>
        <fullName evidence="2">Phage holin family protein</fullName>
    </submittedName>
</protein>
<dbReference type="Proteomes" id="UP001304461">
    <property type="component" value="Unassembled WGS sequence"/>
</dbReference>
<evidence type="ECO:0000313" key="2">
    <source>
        <dbReference type="EMBL" id="MEA5390245.1"/>
    </source>
</evidence>
<feature type="transmembrane region" description="Helical" evidence="1">
    <location>
        <begin position="105"/>
        <end position="125"/>
    </location>
</feature>
<evidence type="ECO:0000256" key="1">
    <source>
        <dbReference type="SAM" id="Phobius"/>
    </source>
</evidence>
<evidence type="ECO:0000313" key="3">
    <source>
        <dbReference type="Proteomes" id="UP001304461"/>
    </source>
</evidence>
<dbReference type="Pfam" id="PF04020">
    <property type="entry name" value="Phage_holin_4_2"/>
    <property type="match status" value="1"/>
</dbReference>
<keyword evidence="1" id="KW-1133">Transmembrane helix</keyword>
<keyword evidence="3" id="KW-1185">Reference proteome</keyword>
<dbReference type="InterPro" id="IPR007165">
    <property type="entry name" value="Phage_holin_4_2"/>
</dbReference>
<keyword evidence="1" id="KW-0472">Membrane</keyword>
<proteinExistence type="predicted"/>
<comment type="caution">
    <text evidence="2">The sequence shown here is derived from an EMBL/GenBank/DDBJ whole genome shotgun (WGS) entry which is preliminary data.</text>
</comment>
<accession>A0ABU5RR41</accession>
<feature type="transmembrane region" description="Helical" evidence="1">
    <location>
        <begin position="73"/>
        <end position="93"/>
    </location>
</feature>
<sequence>MGSLTWLLQWPIRALILLLVARLPLGVELASFSAALLSAIVIALLGTLLVVPLKLLLGPVWFVSSLGGLISPVSFLFNWLITIILFSLAAWLIKGFRLHNGLISAILGALAYSVLSSLVLGWMGLDVPLTRAMAASSGLG</sequence>
<gene>
    <name evidence="2" type="ORF">VB738_03115</name>
</gene>
<keyword evidence="1" id="KW-0812">Transmembrane</keyword>
<feature type="transmembrane region" description="Helical" evidence="1">
    <location>
        <begin position="32"/>
        <end position="53"/>
    </location>
</feature>